<accession>A0A067P719</accession>
<feature type="domain" description="Protein kinase" evidence="1">
    <location>
        <begin position="9"/>
        <end position="199"/>
    </location>
</feature>
<dbReference type="InParanoid" id="A0A067P719"/>
<proteinExistence type="predicted"/>
<evidence type="ECO:0000313" key="3">
    <source>
        <dbReference type="Proteomes" id="UP000027265"/>
    </source>
</evidence>
<protein>
    <recommendedName>
        <fullName evidence="1">Protein kinase domain-containing protein</fullName>
    </recommendedName>
</protein>
<dbReference type="STRING" id="933084.A0A067P719"/>
<evidence type="ECO:0000313" key="2">
    <source>
        <dbReference type="EMBL" id="KDQ50559.1"/>
    </source>
</evidence>
<dbReference type="AlphaFoldDB" id="A0A067P719"/>
<dbReference type="PROSITE" id="PS50011">
    <property type="entry name" value="PROTEIN_KINASE_DOM"/>
    <property type="match status" value="1"/>
</dbReference>
<dbReference type="SMART" id="SM00220">
    <property type="entry name" value="S_TKc"/>
    <property type="match status" value="1"/>
</dbReference>
<dbReference type="Pfam" id="PF07714">
    <property type="entry name" value="PK_Tyr_Ser-Thr"/>
    <property type="match status" value="1"/>
</dbReference>
<dbReference type="CDD" id="cd00180">
    <property type="entry name" value="PKc"/>
    <property type="match status" value="1"/>
</dbReference>
<gene>
    <name evidence="2" type="ORF">JAAARDRAFT_81811</name>
</gene>
<dbReference type="PANTHER" id="PTHR44329">
    <property type="entry name" value="SERINE/THREONINE-PROTEIN KINASE TNNI3K-RELATED"/>
    <property type="match status" value="1"/>
</dbReference>
<name>A0A067P719_9AGAM</name>
<dbReference type="HOGENOM" id="CLU_000288_7_18_1"/>
<dbReference type="InterPro" id="IPR001245">
    <property type="entry name" value="Ser-Thr/Tyr_kinase_cat_dom"/>
</dbReference>
<dbReference type="Gene3D" id="1.10.510.10">
    <property type="entry name" value="Transferase(Phosphotransferase) domain 1"/>
    <property type="match status" value="1"/>
</dbReference>
<organism evidence="2 3">
    <name type="scientific">Jaapia argillacea MUCL 33604</name>
    <dbReference type="NCBI Taxonomy" id="933084"/>
    <lineage>
        <taxon>Eukaryota</taxon>
        <taxon>Fungi</taxon>
        <taxon>Dikarya</taxon>
        <taxon>Basidiomycota</taxon>
        <taxon>Agaricomycotina</taxon>
        <taxon>Agaricomycetes</taxon>
        <taxon>Agaricomycetidae</taxon>
        <taxon>Jaapiales</taxon>
        <taxon>Jaapiaceae</taxon>
        <taxon>Jaapia</taxon>
    </lineage>
</organism>
<sequence length="199" mass="22392">MYTIPEKDLKNFQQFDGSAYTDISRADYRGSIVAIRRWNRELSGDQVEKLYMLLDIWARLNHPNITKIFGVCHLDRNRWAAIVVPLYINGNITKCLERGVKLDVLKLLTQVASALKTAHSMSPAIIHGNVRGSNILISNYGDAHLTDFGLRELNPHGDIDTACRWLAPEILFPEDGPWASAAGDVYSFGMTMFEVSPIQ</sequence>
<dbReference type="SUPFAM" id="SSF56112">
    <property type="entry name" value="Protein kinase-like (PK-like)"/>
    <property type="match status" value="1"/>
</dbReference>
<evidence type="ECO:0000259" key="1">
    <source>
        <dbReference type="PROSITE" id="PS50011"/>
    </source>
</evidence>
<dbReference type="InterPro" id="IPR051681">
    <property type="entry name" value="Ser/Thr_Kinases-Pseudokinases"/>
</dbReference>
<dbReference type="GO" id="GO:0005524">
    <property type="term" value="F:ATP binding"/>
    <property type="evidence" value="ECO:0007669"/>
    <property type="project" value="InterPro"/>
</dbReference>
<dbReference type="InterPro" id="IPR000719">
    <property type="entry name" value="Prot_kinase_dom"/>
</dbReference>
<dbReference type="PANTHER" id="PTHR44329:SF214">
    <property type="entry name" value="PROTEIN KINASE DOMAIN-CONTAINING PROTEIN"/>
    <property type="match status" value="1"/>
</dbReference>
<reference evidence="3" key="1">
    <citation type="journal article" date="2014" name="Proc. Natl. Acad. Sci. U.S.A.">
        <title>Extensive sampling of basidiomycete genomes demonstrates inadequacy of the white-rot/brown-rot paradigm for wood decay fungi.</title>
        <authorList>
            <person name="Riley R."/>
            <person name="Salamov A.A."/>
            <person name="Brown D.W."/>
            <person name="Nagy L.G."/>
            <person name="Floudas D."/>
            <person name="Held B.W."/>
            <person name="Levasseur A."/>
            <person name="Lombard V."/>
            <person name="Morin E."/>
            <person name="Otillar R."/>
            <person name="Lindquist E.A."/>
            <person name="Sun H."/>
            <person name="LaButti K.M."/>
            <person name="Schmutz J."/>
            <person name="Jabbour D."/>
            <person name="Luo H."/>
            <person name="Baker S.E."/>
            <person name="Pisabarro A.G."/>
            <person name="Walton J.D."/>
            <person name="Blanchette R.A."/>
            <person name="Henrissat B."/>
            <person name="Martin F."/>
            <person name="Cullen D."/>
            <person name="Hibbett D.S."/>
            <person name="Grigoriev I.V."/>
        </authorList>
    </citation>
    <scope>NUCLEOTIDE SEQUENCE [LARGE SCALE GENOMIC DNA]</scope>
    <source>
        <strain evidence="3">MUCL 33604</strain>
    </source>
</reference>
<dbReference type="OrthoDB" id="538607at2759"/>
<dbReference type="Proteomes" id="UP000027265">
    <property type="component" value="Unassembled WGS sequence"/>
</dbReference>
<dbReference type="GO" id="GO:0004674">
    <property type="term" value="F:protein serine/threonine kinase activity"/>
    <property type="evidence" value="ECO:0007669"/>
    <property type="project" value="TreeGrafter"/>
</dbReference>
<dbReference type="InterPro" id="IPR011009">
    <property type="entry name" value="Kinase-like_dom_sf"/>
</dbReference>
<keyword evidence="3" id="KW-1185">Reference proteome</keyword>
<dbReference type="EMBL" id="KL197758">
    <property type="protein sequence ID" value="KDQ50559.1"/>
    <property type="molecule type" value="Genomic_DNA"/>
</dbReference>